<dbReference type="Pfam" id="PF02678">
    <property type="entry name" value="Pirin"/>
    <property type="match status" value="1"/>
</dbReference>
<dbReference type="InterPro" id="IPR008778">
    <property type="entry name" value="Pirin_C_dom"/>
</dbReference>
<keyword evidence="6" id="KW-1185">Reference proteome</keyword>
<dbReference type="Gene3D" id="2.60.120.10">
    <property type="entry name" value="Jelly Rolls"/>
    <property type="match status" value="1"/>
</dbReference>
<dbReference type="EMBL" id="JAERRC010000044">
    <property type="protein sequence ID" value="MBL0707074.1"/>
    <property type="molecule type" value="Genomic_DNA"/>
</dbReference>
<evidence type="ECO:0000313" key="6">
    <source>
        <dbReference type="Proteomes" id="UP000639051"/>
    </source>
</evidence>
<feature type="region of interest" description="Disordered" evidence="3">
    <location>
        <begin position="300"/>
        <end position="360"/>
    </location>
</feature>
<proteinExistence type="inferred from homology"/>
<sequence length="466" mass="50434">MSNLEAHPVETLCADRPGGAGVEVIEPRDVPLGGPRAMTVRRTLPSKERSLVGAWCFLDHYGPDDVSATGGMRVPPHPHTGLQTISWLFTGEIEHRDSAGHQAMVRPGELNLMTAGRGINHSEYSTPGTELLHGVQLWTAMPEPFRGAPPGFERYVPRAVVLRDRTGTTAGELRVFLGSLHGEASPVRTYTALLGAEAVLEPGASVELELAGEFEHAFLPDGGVLEVDGDTVPEAHLAYVAPGPGSVGLANPGEGRVRVMILGGPPFEEEITMWWNFVGRSHEEIVGYREAWNAELAAAERGGDQADDGAPFGPVVERTGGEAPLPAPPLPNVRLRPRPRARQTGRRTEEKEVPMSVEESEKKAAAAEFVHAEQRHRYEVHVGGATAGFTQYRVQEDGEVLAFDHTEVADGYSGLGLAGKLVAFALDDVRAKGQRIRPYCPYVRAFLKRHPEYSDLVEAGFTPPED</sequence>
<feature type="compositionally biased region" description="Basic and acidic residues" evidence="3">
    <location>
        <begin position="346"/>
        <end position="360"/>
    </location>
</feature>
<dbReference type="PANTHER" id="PTHR13903:SF8">
    <property type="entry name" value="PIRIN"/>
    <property type="match status" value="1"/>
</dbReference>
<dbReference type="PROSITE" id="PS51729">
    <property type="entry name" value="GNAT_YJDJ"/>
    <property type="match status" value="1"/>
</dbReference>
<dbReference type="InterPro" id="IPR003829">
    <property type="entry name" value="Pirin_N_dom"/>
</dbReference>
<protein>
    <submittedName>
        <fullName evidence="5">Pirin family protein</fullName>
    </submittedName>
</protein>
<dbReference type="Pfam" id="PF05726">
    <property type="entry name" value="Pirin_C"/>
    <property type="match status" value="1"/>
</dbReference>
<dbReference type="Pfam" id="PF14542">
    <property type="entry name" value="Acetyltransf_CG"/>
    <property type="match status" value="1"/>
</dbReference>
<dbReference type="Proteomes" id="UP000639051">
    <property type="component" value="Unassembled WGS sequence"/>
</dbReference>
<dbReference type="InterPro" id="IPR014710">
    <property type="entry name" value="RmlC-like_jellyroll"/>
</dbReference>
<dbReference type="InterPro" id="IPR031165">
    <property type="entry name" value="GNAT_YJDJ"/>
</dbReference>
<evidence type="ECO:0000313" key="5">
    <source>
        <dbReference type="EMBL" id="MBL0707074.1"/>
    </source>
</evidence>
<dbReference type="SUPFAM" id="SSF51182">
    <property type="entry name" value="RmlC-like cupins"/>
    <property type="match status" value="1"/>
</dbReference>
<feature type="compositionally biased region" description="Basic residues" evidence="3">
    <location>
        <begin position="335"/>
        <end position="345"/>
    </location>
</feature>
<evidence type="ECO:0000256" key="2">
    <source>
        <dbReference type="RuleBase" id="RU003457"/>
    </source>
</evidence>
<comment type="caution">
    <text evidence="5">The sequence shown here is derived from an EMBL/GenBank/DDBJ whole genome shotgun (WGS) entry which is preliminary data.</text>
</comment>
<dbReference type="RefSeq" id="WP_189694386.1">
    <property type="nucleotide sequence ID" value="NZ_BNCM01000010.1"/>
</dbReference>
<dbReference type="CDD" id="cd02909">
    <property type="entry name" value="cupin_pirin_N"/>
    <property type="match status" value="1"/>
</dbReference>
<evidence type="ECO:0000256" key="1">
    <source>
        <dbReference type="ARBA" id="ARBA00008416"/>
    </source>
</evidence>
<comment type="similarity">
    <text evidence="1 2">Belongs to the pirin family.</text>
</comment>
<organism evidence="5 6">
    <name type="scientific">Sinomonas cellulolyticus</name>
    <dbReference type="NCBI Taxonomy" id="2801916"/>
    <lineage>
        <taxon>Bacteria</taxon>
        <taxon>Bacillati</taxon>
        <taxon>Actinomycetota</taxon>
        <taxon>Actinomycetes</taxon>
        <taxon>Micrococcales</taxon>
        <taxon>Micrococcaceae</taxon>
        <taxon>Sinomonas</taxon>
    </lineage>
</organism>
<accession>A0ABS1K5X0</accession>
<name>A0ABS1K5X0_9MICC</name>
<dbReference type="InterPro" id="IPR011051">
    <property type="entry name" value="RmlC_Cupin_sf"/>
</dbReference>
<dbReference type="SUPFAM" id="SSF55729">
    <property type="entry name" value="Acyl-CoA N-acyltransferases (Nat)"/>
    <property type="match status" value="1"/>
</dbReference>
<reference evidence="5 6" key="1">
    <citation type="submission" date="2021-01" db="EMBL/GenBank/DDBJ databases">
        <title>Genome public.</title>
        <authorList>
            <person name="Liu C."/>
            <person name="Sun Q."/>
        </authorList>
    </citation>
    <scope>NUCLEOTIDE SEQUENCE [LARGE SCALE GENOMIC DNA]</scope>
    <source>
        <strain evidence="5 6">JC656</strain>
    </source>
</reference>
<evidence type="ECO:0000259" key="4">
    <source>
        <dbReference type="PROSITE" id="PS51729"/>
    </source>
</evidence>
<dbReference type="PANTHER" id="PTHR13903">
    <property type="entry name" value="PIRIN-RELATED"/>
    <property type="match status" value="1"/>
</dbReference>
<dbReference type="InterPro" id="IPR012093">
    <property type="entry name" value="Pirin"/>
</dbReference>
<dbReference type="InterPro" id="IPR016181">
    <property type="entry name" value="Acyl_CoA_acyltransferase"/>
</dbReference>
<evidence type="ECO:0000256" key="3">
    <source>
        <dbReference type="SAM" id="MobiDB-lite"/>
    </source>
</evidence>
<gene>
    <name evidence="5" type="ORF">JJE72_16385</name>
</gene>
<dbReference type="Gene3D" id="3.40.630.30">
    <property type="match status" value="1"/>
</dbReference>
<feature type="domain" description="N-acetyltransferase" evidence="4">
    <location>
        <begin position="370"/>
        <end position="458"/>
    </location>
</feature>